<name>D2QSP3_SPILD</name>
<dbReference type="RefSeq" id="WP_012930315.1">
    <property type="nucleotide sequence ID" value="NC_013730.1"/>
</dbReference>
<accession>D2QSP3</accession>
<dbReference type="EMBL" id="CP001769">
    <property type="protein sequence ID" value="ADB41825.1"/>
    <property type="molecule type" value="Genomic_DNA"/>
</dbReference>
<dbReference type="Proteomes" id="UP000002028">
    <property type="component" value="Chromosome"/>
</dbReference>
<dbReference type="HOGENOM" id="CLU_1509671_0_0_10"/>
<evidence type="ECO:0000313" key="5">
    <source>
        <dbReference type="Proteomes" id="UP000002028"/>
    </source>
</evidence>
<dbReference type="GO" id="GO:0003676">
    <property type="term" value="F:nucleic acid binding"/>
    <property type="evidence" value="ECO:0007669"/>
    <property type="project" value="InterPro"/>
</dbReference>
<dbReference type="AlphaFoldDB" id="D2QSP3"/>
<dbReference type="SMART" id="SM00910">
    <property type="entry name" value="HIRAN"/>
    <property type="match status" value="1"/>
</dbReference>
<sequence>MEIIVLLLVGVFAYLIIRANNRKSNKALDTGSNTNYDLESKLDNNTSQPTDIETNLSTVKEISSKTKKKKEWKRFRTKIAGLKHYDASIIVKSLTVGTQLILKRDPSNSYDANAVKIFYGKYLLGHVPAIDSEIVAKVMDTGEEVSAEIARAYVSPYDHPEHGHFMEISVYIVRPLTE</sequence>
<keyword evidence="1" id="KW-0479">Metal-binding</keyword>
<dbReference type="STRING" id="504472.Slin_5861"/>
<organism evidence="4 5">
    <name type="scientific">Spirosoma linguale (strain ATCC 33905 / DSM 74 / LMG 10896 / Claus 1)</name>
    <dbReference type="NCBI Taxonomy" id="504472"/>
    <lineage>
        <taxon>Bacteria</taxon>
        <taxon>Pseudomonadati</taxon>
        <taxon>Bacteroidota</taxon>
        <taxon>Cytophagia</taxon>
        <taxon>Cytophagales</taxon>
        <taxon>Cytophagaceae</taxon>
        <taxon>Spirosoma</taxon>
    </lineage>
</organism>
<dbReference type="KEGG" id="sli:Slin_5861"/>
<dbReference type="Pfam" id="PF08797">
    <property type="entry name" value="HIRAN"/>
    <property type="match status" value="1"/>
</dbReference>
<keyword evidence="5" id="KW-1185">Reference proteome</keyword>
<proteinExistence type="predicted"/>
<dbReference type="GO" id="GO:0016818">
    <property type="term" value="F:hydrolase activity, acting on acid anhydrides, in phosphorus-containing anhydrides"/>
    <property type="evidence" value="ECO:0007669"/>
    <property type="project" value="InterPro"/>
</dbReference>
<evidence type="ECO:0000259" key="3">
    <source>
        <dbReference type="SMART" id="SM00910"/>
    </source>
</evidence>
<dbReference type="Gene3D" id="3.30.70.2330">
    <property type="match status" value="1"/>
</dbReference>
<protein>
    <submittedName>
        <fullName evidence="4">HIRAN protein</fullName>
    </submittedName>
</protein>
<gene>
    <name evidence="4" type="ordered locus">Slin_5861</name>
</gene>
<evidence type="ECO:0000313" key="4">
    <source>
        <dbReference type="EMBL" id="ADB41825.1"/>
    </source>
</evidence>
<reference evidence="4 5" key="1">
    <citation type="journal article" date="2010" name="Stand. Genomic Sci.">
        <title>Complete genome sequence of Spirosoma linguale type strain (1).</title>
        <authorList>
            <person name="Lail K."/>
            <person name="Sikorski J."/>
            <person name="Saunders E."/>
            <person name="Lapidus A."/>
            <person name="Glavina Del Rio T."/>
            <person name="Copeland A."/>
            <person name="Tice H."/>
            <person name="Cheng J.-F."/>
            <person name="Lucas S."/>
            <person name="Nolan M."/>
            <person name="Bruce D."/>
            <person name="Goodwin L."/>
            <person name="Pitluck S."/>
            <person name="Ivanova N."/>
            <person name="Mavromatis K."/>
            <person name="Ovchinnikova G."/>
            <person name="Pati A."/>
            <person name="Chen A."/>
            <person name="Palaniappan K."/>
            <person name="Land M."/>
            <person name="Hauser L."/>
            <person name="Chang Y.-J."/>
            <person name="Jeffries C.D."/>
            <person name="Chain P."/>
            <person name="Brettin T."/>
            <person name="Detter J.C."/>
            <person name="Schuetze A."/>
            <person name="Rohde M."/>
            <person name="Tindall B.J."/>
            <person name="Goeker M."/>
            <person name="Bristow J."/>
            <person name="Eisen J.A."/>
            <person name="Markowitz V."/>
            <person name="Hugenholtz P."/>
            <person name="Kyrpides N.C."/>
            <person name="Klenk H.-P."/>
            <person name="Chen F."/>
        </authorList>
    </citation>
    <scope>NUCLEOTIDE SEQUENCE [LARGE SCALE GENOMIC DNA]</scope>
    <source>
        <strain evidence="5">ATCC 33905 / DSM 74 / LMG 10896 / Claus 1</strain>
    </source>
</reference>
<dbReference type="eggNOG" id="ENOG503153N">
    <property type="taxonomic scope" value="Bacteria"/>
</dbReference>
<evidence type="ECO:0000256" key="1">
    <source>
        <dbReference type="ARBA" id="ARBA00022723"/>
    </source>
</evidence>
<dbReference type="GO" id="GO:0008270">
    <property type="term" value="F:zinc ion binding"/>
    <property type="evidence" value="ECO:0007669"/>
    <property type="project" value="InterPro"/>
</dbReference>
<feature type="domain" description="HIRAN" evidence="3">
    <location>
        <begin position="74"/>
        <end position="176"/>
    </location>
</feature>
<dbReference type="InterPro" id="IPR014905">
    <property type="entry name" value="HIRAN"/>
</dbReference>
<keyword evidence="2" id="KW-0378">Hydrolase</keyword>
<evidence type="ECO:0000256" key="2">
    <source>
        <dbReference type="ARBA" id="ARBA00022801"/>
    </source>
</evidence>